<evidence type="ECO:0000313" key="5">
    <source>
        <dbReference type="EMBL" id="KAF4111786.1"/>
    </source>
</evidence>
<dbReference type="Proteomes" id="UP000579812">
    <property type="component" value="Unassembled WGS sequence"/>
</dbReference>
<dbReference type="SMART" id="SM00908">
    <property type="entry name" value="Gal-bind_lectin"/>
    <property type="match status" value="1"/>
</dbReference>
<dbReference type="InterPro" id="IPR013320">
    <property type="entry name" value="ConA-like_dom_sf"/>
</dbReference>
<dbReference type="InterPro" id="IPR001079">
    <property type="entry name" value="Galectin_CRD"/>
</dbReference>
<name>A0A7J6CWT5_9TELE</name>
<accession>A0A7J6CWT5</accession>
<dbReference type="FunFam" id="2.60.120.200:FF:000021">
    <property type="entry name" value="Galectin"/>
    <property type="match status" value="1"/>
</dbReference>
<dbReference type="SMART" id="SM00276">
    <property type="entry name" value="GLECT"/>
    <property type="match status" value="1"/>
</dbReference>
<evidence type="ECO:0000256" key="2">
    <source>
        <dbReference type="RuleBase" id="RU102079"/>
    </source>
</evidence>
<dbReference type="GO" id="GO:0043236">
    <property type="term" value="F:laminin binding"/>
    <property type="evidence" value="ECO:0007669"/>
    <property type="project" value="TreeGrafter"/>
</dbReference>
<dbReference type="CDD" id="cd00070">
    <property type="entry name" value="GLECT"/>
    <property type="match status" value="1"/>
</dbReference>
<dbReference type="PROSITE" id="PS51304">
    <property type="entry name" value="GALECTIN"/>
    <property type="match status" value="1"/>
</dbReference>
<gene>
    <name evidence="5" type="ORF">G5714_006581</name>
</gene>
<evidence type="ECO:0000259" key="4">
    <source>
        <dbReference type="PROSITE" id="PS51304"/>
    </source>
</evidence>
<dbReference type="Pfam" id="PF00337">
    <property type="entry name" value="Gal-bind_lectin"/>
    <property type="match status" value="1"/>
</dbReference>
<comment type="caution">
    <text evidence="5">The sequence shown here is derived from an EMBL/GenBank/DDBJ whole genome shotgun (WGS) entry which is preliminary data.</text>
</comment>
<proteinExistence type="predicted"/>
<sequence length="174" mass="19537">MNYFLNGLPYSALLLLAGVSGPTPWVYNEGRQVNETQLLRLHQLNKMVFTIKDMSFKAGMEMKVSGKIKPGCEAFSINIGHNDDAIALHFNPRFSSNVIVCNSNQGGWGAEHQEPCFPFQQGEEFKLTISFNNDTFYIKLPEGTMMSFPNRFGDDVFKHVHVTGDVKISSIKVN</sequence>
<dbReference type="PANTHER" id="PTHR11346:SF97">
    <property type="entry name" value="GALECTIN-1"/>
    <property type="match status" value="1"/>
</dbReference>
<dbReference type="EMBL" id="JAAMOB010000006">
    <property type="protein sequence ID" value="KAF4111786.1"/>
    <property type="molecule type" value="Genomic_DNA"/>
</dbReference>
<reference evidence="5 6" key="1">
    <citation type="submission" date="2020-04" db="EMBL/GenBank/DDBJ databases">
        <title>Chromosome-level genome assembly of a cyprinid fish Onychostoma macrolepis by integration of Nanopore Sequencing, Bionano and Hi-C technology.</title>
        <authorList>
            <person name="Wang D."/>
        </authorList>
    </citation>
    <scope>NUCLEOTIDE SEQUENCE [LARGE SCALE GENOMIC DNA]</scope>
    <source>
        <strain evidence="5">SWU-2019</strain>
        <tissue evidence="5">Muscle</tissue>
    </source>
</reference>
<protein>
    <recommendedName>
        <fullName evidence="2">Galectin</fullName>
    </recommendedName>
</protein>
<organism evidence="5 6">
    <name type="scientific">Onychostoma macrolepis</name>
    <dbReference type="NCBI Taxonomy" id="369639"/>
    <lineage>
        <taxon>Eukaryota</taxon>
        <taxon>Metazoa</taxon>
        <taxon>Chordata</taxon>
        <taxon>Craniata</taxon>
        <taxon>Vertebrata</taxon>
        <taxon>Euteleostomi</taxon>
        <taxon>Actinopterygii</taxon>
        <taxon>Neopterygii</taxon>
        <taxon>Teleostei</taxon>
        <taxon>Ostariophysi</taxon>
        <taxon>Cypriniformes</taxon>
        <taxon>Cyprinidae</taxon>
        <taxon>Acrossocheilinae</taxon>
        <taxon>Onychostoma</taxon>
    </lineage>
</organism>
<dbReference type="InterPro" id="IPR044156">
    <property type="entry name" value="Galectin-like"/>
</dbReference>
<evidence type="ECO:0000256" key="3">
    <source>
        <dbReference type="SAM" id="SignalP"/>
    </source>
</evidence>
<keyword evidence="1 2" id="KW-0430">Lectin</keyword>
<evidence type="ECO:0000313" key="6">
    <source>
        <dbReference type="Proteomes" id="UP000579812"/>
    </source>
</evidence>
<keyword evidence="6" id="KW-1185">Reference proteome</keyword>
<dbReference type="GO" id="GO:0016936">
    <property type="term" value="F:galactoside binding"/>
    <property type="evidence" value="ECO:0007669"/>
    <property type="project" value="TreeGrafter"/>
</dbReference>
<feature type="domain" description="Galectin" evidence="4">
    <location>
        <begin position="48"/>
        <end position="174"/>
    </location>
</feature>
<dbReference type="SUPFAM" id="SSF49899">
    <property type="entry name" value="Concanavalin A-like lectins/glucanases"/>
    <property type="match status" value="1"/>
</dbReference>
<dbReference type="GO" id="GO:0030246">
    <property type="term" value="F:carbohydrate binding"/>
    <property type="evidence" value="ECO:0007669"/>
    <property type="project" value="UniProtKB-UniRule"/>
</dbReference>
<dbReference type="Gene3D" id="2.60.120.200">
    <property type="match status" value="1"/>
</dbReference>
<dbReference type="PANTHER" id="PTHR11346">
    <property type="entry name" value="GALECTIN"/>
    <property type="match status" value="1"/>
</dbReference>
<keyword evidence="3" id="KW-0732">Signal</keyword>
<dbReference type="GO" id="GO:0005615">
    <property type="term" value="C:extracellular space"/>
    <property type="evidence" value="ECO:0007669"/>
    <property type="project" value="TreeGrafter"/>
</dbReference>
<evidence type="ECO:0000256" key="1">
    <source>
        <dbReference type="ARBA" id="ARBA00022734"/>
    </source>
</evidence>
<feature type="signal peptide" evidence="3">
    <location>
        <begin position="1"/>
        <end position="22"/>
    </location>
</feature>
<dbReference type="AlphaFoldDB" id="A0A7J6CWT5"/>
<feature type="chain" id="PRO_5029499024" description="Galectin" evidence="3">
    <location>
        <begin position="23"/>
        <end position="174"/>
    </location>
</feature>